<evidence type="ECO:0000313" key="2">
    <source>
        <dbReference type="Proteomes" id="UP000281726"/>
    </source>
</evidence>
<dbReference type="InterPro" id="IPR017211">
    <property type="entry name" value="UCP037465_Znf"/>
</dbReference>
<organism evidence="1 2">
    <name type="scientific">Micromonospora endolithica</name>
    <dbReference type="NCBI Taxonomy" id="230091"/>
    <lineage>
        <taxon>Bacteria</taxon>
        <taxon>Bacillati</taxon>
        <taxon>Actinomycetota</taxon>
        <taxon>Actinomycetes</taxon>
        <taxon>Micromonosporales</taxon>
        <taxon>Micromonosporaceae</taxon>
        <taxon>Micromonospora</taxon>
    </lineage>
</organism>
<sequence>MNCLDCGATGVVGVCTDCGAAVCRDHVVVAEVHLTRIAPVDRQETVEPAARQLRCTTCNAAYLAATS</sequence>
<evidence type="ECO:0000313" key="1">
    <source>
        <dbReference type="EMBL" id="RKN50334.1"/>
    </source>
</evidence>
<dbReference type="Proteomes" id="UP000281726">
    <property type="component" value="Unassembled WGS sequence"/>
</dbReference>
<comment type="caution">
    <text evidence="1">The sequence shown here is derived from an EMBL/GenBank/DDBJ whole genome shotgun (WGS) entry which is preliminary data.</text>
</comment>
<dbReference type="AlphaFoldDB" id="A0A3A9ZQU6"/>
<dbReference type="Pfam" id="PF09947">
    <property type="entry name" value="DUF2180"/>
    <property type="match status" value="1"/>
</dbReference>
<gene>
    <name evidence="1" type="ORF">D7223_00515</name>
</gene>
<dbReference type="RefSeq" id="WP_120723648.1">
    <property type="nucleotide sequence ID" value="NZ_RBAK01000001.1"/>
</dbReference>
<name>A0A3A9ZQU6_9ACTN</name>
<keyword evidence="2" id="KW-1185">Reference proteome</keyword>
<dbReference type="OrthoDB" id="3626533at2"/>
<accession>A0A3A9ZQU6</accession>
<reference evidence="1 2" key="1">
    <citation type="journal article" date="2004" name="Syst. Appl. Microbiol.">
        <title>Cryptoendolithic actinomycetes from antarctic sandstone rock samples: Micromonospora endolithica sp. nov. and two isolates related to Micromonospora coerulea Jensen 1932.</title>
        <authorList>
            <person name="Hirsch P."/>
            <person name="Mevs U."/>
            <person name="Kroppenstedt R.M."/>
            <person name="Schumann P."/>
            <person name="Stackebrandt E."/>
        </authorList>
    </citation>
    <scope>NUCLEOTIDE SEQUENCE [LARGE SCALE GENOMIC DNA]</scope>
    <source>
        <strain evidence="1 2">JCM 12677</strain>
    </source>
</reference>
<dbReference type="EMBL" id="RBAK01000001">
    <property type="protein sequence ID" value="RKN50334.1"/>
    <property type="molecule type" value="Genomic_DNA"/>
</dbReference>
<protein>
    <submittedName>
        <fullName evidence="1">DUF2180 family protein</fullName>
    </submittedName>
</protein>
<proteinExistence type="predicted"/>